<protein>
    <recommendedName>
        <fullName evidence="12">F-type H+-transporting ATPase subunit G</fullName>
    </recommendedName>
</protein>
<evidence type="ECO:0000256" key="4">
    <source>
        <dbReference type="ARBA" id="ARBA00022547"/>
    </source>
</evidence>
<keyword evidence="7" id="KW-0496">Mitochondrion</keyword>
<evidence type="ECO:0000256" key="6">
    <source>
        <dbReference type="ARBA" id="ARBA00023065"/>
    </source>
</evidence>
<comment type="subcellular location">
    <subcellularLocation>
        <location evidence="1">Mitochondrion membrane</location>
    </subcellularLocation>
</comment>
<keyword evidence="9" id="KW-0066">ATP synthesis</keyword>
<evidence type="ECO:0000256" key="1">
    <source>
        <dbReference type="ARBA" id="ARBA00004325"/>
    </source>
</evidence>
<evidence type="ECO:0000256" key="9">
    <source>
        <dbReference type="ARBA" id="ARBA00023310"/>
    </source>
</evidence>
<evidence type="ECO:0000256" key="2">
    <source>
        <dbReference type="ARBA" id="ARBA00005699"/>
    </source>
</evidence>
<evidence type="ECO:0000313" key="11">
    <source>
        <dbReference type="Proteomes" id="UP001273209"/>
    </source>
</evidence>
<keyword evidence="4" id="KW-0138">CF(0)</keyword>
<dbReference type="Pfam" id="PF04718">
    <property type="entry name" value="ATP-synt_G"/>
    <property type="match status" value="1"/>
</dbReference>
<evidence type="ECO:0000256" key="5">
    <source>
        <dbReference type="ARBA" id="ARBA00022781"/>
    </source>
</evidence>
<keyword evidence="11" id="KW-1185">Reference proteome</keyword>
<proteinExistence type="inferred from homology"/>
<dbReference type="GO" id="GO:0031966">
    <property type="term" value="C:mitochondrial membrane"/>
    <property type="evidence" value="ECO:0007669"/>
    <property type="project" value="UniProtKB-SubCell"/>
</dbReference>
<dbReference type="InterPro" id="IPR006808">
    <property type="entry name" value="ATP_synth_F0_gsu_mt"/>
</dbReference>
<evidence type="ECO:0000256" key="7">
    <source>
        <dbReference type="ARBA" id="ARBA00023128"/>
    </source>
</evidence>
<evidence type="ECO:0000313" key="10">
    <source>
        <dbReference type="EMBL" id="KAK4084563.1"/>
    </source>
</evidence>
<keyword evidence="6" id="KW-0406">Ion transport</keyword>
<organism evidence="10 11">
    <name type="scientific">Trichoderma aggressivum f. europaeum</name>
    <dbReference type="NCBI Taxonomy" id="173218"/>
    <lineage>
        <taxon>Eukaryota</taxon>
        <taxon>Fungi</taxon>
        <taxon>Dikarya</taxon>
        <taxon>Ascomycota</taxon>
        <taxon>Pezizomycotina</taxon>
        <taxon>Sordariomycetes</taxon>
        <taxon>Hypocreomycetidae</taxon>
        <taxon>Hypocreales</taxon>
        <taxon>Hypocreaceae</taxon>
        <taxon>Trichoderma</taxon>
    </lineage>
</organism>
<keyword evidence="5" id="KW-0375">Hydrogen ion transport</keyword>
<dbReference type="GO" id="GO:0015078">
    <property type="term" value="F:proton transmembrane transporter activity"/>
    <property type="evidence" value="ECO:0007669"/>
    <property type="project" value="InterPro"/>
</dbReference>
<name>A0AAE1IJJ1_9HYPO</name>
<evidence type="ECO:0000256" key="3">
    <source>
        <dbReference type="ARBA" id="ARBA00022448"/>
    </source>
</evidence>
<keyword evidence="8" id="KW-0472">Membrane</keyword>
<dbReference type="GeneID" id="87914405"/>
<reference evidence="10" key="1">
    <citation type="submission" date="2023-11" db="EMBL/GenBank/DDBJ databases">
        <title>The genome sequences of three competitors of mushroom-forming fungi.</title>
        <authorList>
            <person name="Beijen E."/>
            <person name="Ohm R.A."/>
        </authorList>
    </citation>
    <scope>NUCLEOTIDE SEQUENCE</scope>
    <source>
        <strain evidence="10">CBS 100526</strain>
    </source>
</reference>
<accession>A0AAE1IJJ1</accession>
<gene>
    <name evidence="10" type="ORF">Triagg1_1043</name>
</gene>
<evidence type="ECO:0008006" key="12">
    <source>
        <dbReference type="Google" id="ProtNLM"/>
    </source>
</evidence>
<dbReference type="GO" id="GO:0045259">
    <property type="term" value="C:proton-transporting ATP synthase complex"/>
    <property type="evidence" value="ECO:0007669"/>
    <property type="project" value="UniProtKB-KW"/>
</dbReference>
<comment type="similarity">
    <text evidence="2">Belongs to the ATPase g subunit family.</text>
</comment>
<dbReference type="RefSeq" id="XP_062760267.1">
    <property type="nucleotide sequence ID" value="XM_062904083.1"/>
</dbReference>
<dbReference type="EMBL" id="JAWRVG010000002">
    <property type="protein sequence ID" value="KAK4084563.1"/>
    <property type="molecule type" value="Genomic_DNA"/>
</dbReference>
<evidence type="ECO:0000256" key="8">
    <source>
        <dbReference type="ARBA" id="ARBA00023136"/>
    </source>
</evidence>
<sequence>MLDTKYLYQVSGQLENSKRSPPMCFPKTGQAPTPHNFRLCDLTNSPELFFLPHTEDPKFKKTQKNRHQLRPGQRFPATETSLLETRRFSLEPTRFPLSLSLSSVALPLRSNRQTFAPAAIMAPSSLARPMLRSPALRQLAFRRFESSAASKATDAAKDAAGKAKEYQAKAAQGLSRVAGAAGPAIAGAARGLTNALGKVGGRTGKLISFVEKQTPQAVYYGKVAVETSKIVFHAQKMSPPSVATFQNFYQSLWKSVQSGAILKSPQNLLQQARSLTPGQLVAGGVIFAETLGFFTVGEMIGRFKLIGYRGETASHH</sequence>
<comment type="caution">
    <text evidence="10">The sequence shown here is derived from an EMBL/GenBank/DDBJ whole genome shotgun (WGS) entry which is preliminary data.</text>
</comment>
<dbReference type="Proteomes" id="UP001273209">
    <property type="component" value="Unassembled WGS sequence"/>
</dbReference>
<keyword evidence="3" id="KW-0813">Transport</keyword>
<dbReference type="AlphaFoldDB" id="A0AAE1IJJ1"/>
<dbReference type="GO" id="GO:0015986">
    <property type="term" value="P:proton motive force-driven ATP synthesis"/>
    <property type="evidence" value="ECO:0007669"/>
    <property type="project" value="InterPro"/>
</dbReference>